<evidence type="ECO:0000256" key="1">
    <source>
        <dbReference type="ARBA" id="ARBA00022723"/>
    </source>
</evidence>
<feature type="compositionally biased region" description="Basic residues" evidence="6">
    <location>
        <begin position="93"/>
        <end position="106"/>
    </location>
</feature>
<keyword evidence="9" id="KW-1185">Reference proteome</keyword>
<feature type="region of interest" description="Disordered" evidence="6">
    <location>
        <begin position="27"/>
        <end position="112"/>
    </location>
</feature>
<dbReference type="GO" id="GO:0000977">
    <property type="term" value="F:RNA polymerase II transcription regulatory region sequence-specific DNA binding"/>
    <property type="evidence" value="ECO:0007669"/>
    <property type="project" value="TreeGrafter"/>
</dbReference>
<dbReference type="EMBL" id="VSWD01000005">
    <property type="protein sequence ID" value="KAK3103011.1"/>
    <property type="molecule type" value="Genomic_DNA"/>
</dbReference>
<evidence type="ECO:0000256" key="6">
    <source>
        <dbReference type="SAM" id="MobiDB-lite"/>
    </source>
</evidence>
<dbReference type="GO" id="GO:0005634">
    <property type="term" value="C:nucleus"/>
    <property type="evidence" value="ECO:0007669"/>
    <property type="project" value="TreeGrafter"/>
</dbReference>
<dbReference type="Proteomes" id="UP001186944">
    <property type="component" value="Unassembled WGS sequence"/>
</dbReference>
<proteinExistence type="predicted"/>
<evidence type="ECO:0000259" key="7">
    <source>
        <dbReference type="PROSITE" id="PS50157"/>
    </source>
</evidence>
<feature type="domain" description="C2H2-type" evidence="7">
    <location>
        <begin position="573"/>
        <end position="600"/>
    </location>
</feature>
<dbReference type="GO" id="GO:0008270">
    <property type="term" value="F:zinc ion binding"/>
    <property type="evidence" value="ECO:0007669"/>
    <property type="project" value="UniProtKB-KW"/>
</dbReference>
<organism evidence="8 9">
    <name type="scientific">Pinctada imbricata</name>
    <name type="common">Atlantic pearl-oyster</name>
    <name type="synonym">Pinctada martensii</name>
    <dbReference type="NCBI Taxonomy" id="66713"/>
    <lineage>
        <taxon>Eukaryota</taxon>
        <taxon>Metazoa</taxon>
        <taxon>Spiralia</taxon>
        <taxon>Lophotrochozoa</taxon>
        <taxon>Mollusca</taxon>
        <taxon>Bivalvia</taxon>
        <taxon>Autobranchia</taxon>
        <taxon>Pteriomorphia</taxon>
        <taxon>Pterioida</taxon>
        <taxon>Pterioidea</taxon>
        <taxon>Pteriidae</taxon>
        <taxon>Pinctada</taxon>
    </lineage>
</organism>
<keyword evidence="1" id="KW-0479">Metal-binding</keyword>
<dbReference type="PANTHER" id="PTHR24409">
    <property type="entry name" value="ZINC FINGER PROTEIN 142"/>
    <property type="match status" value="1"/>
</dbReference>
<feature type="domain" description="C2H2-type" evidence="7">
    <location>
        <begin position="601"/>
        <end position="624"/>
    </location>
</feature>
<feature type="domain" description="C2H2-type" evidence="7">
    <location>
        <begin position="545"/>
        <end position="572"/>
    </location>
</feature>
<dbReference type="SMART" id="SM00355">
    <property type="entry name" value="ZnF_C2H2"/>
    <property type="match status" value="8"/>
</dbReference>
<feature type="domain" description="C2H2-type" evidence="7">
    <location>
        <begin position="428"/>
        <end position="457"/>
    </location>
</feature>
<keyword evidence="3 5" id="KW-0863">Zinc-finger</keyword>
<keyword evidence="4" id="KW-0862">Zinc</keyword>
<dbReference type="PROSITE" id="PS50157">
    <property type="entry name" value="ZINC_FINGER_C2H2_2"/>
    <property type="match status" value="7"/>
</dbReference>
<feature type="domain" description="C2H2-type" evidence="7">
    <location>
        <begin position="514"/>
        <end position="542"/>
    </location>
</feature>
<reference evidence="8" key="1">
    <citation type="submission" date="2019-08" db="EMBL/GenBank/DDBJ databases">
        <title>The improved chromosome-level genome for the pearl oyster Pinctada fucata martensii using PacBio sequencing and Hi-C.</title>
        <authorList>
            <person name="Zheng Z."/>
        </authorList>
    </citation>
    <scope>NUCLEOTIDE SEQUENCE</scope>
    <source>
        <strain evidence="8">ZZ-2019</strain>
        <tissue evidence="8">Adductor muscle</tissue>
    </source>
</reference>
<dbReference type="PROSITE" id="PS00028">
    <property type="entry name" value="ZINC_FINGER_C2H2_1"/>
    <property type="match status" value="6"/>
</dbReference>
<feature type="domain" description="C2H2-type" evidence="7">
    <location>
        <begin position="388"/>
        <end position="410"/>
    </location>
</feature>
<dbReference type="FunFam" id="3.30.160.60:FF:000688">
    <property type="entry name" value="zinc finger protein 197 isoform X1"/>
    <property type="match status" value="1"/>
</dbReference>
<comment type="caution">
    <text evidence="8">The sequence shown here is derived from an EMBL/GenBank/DDBJ whole genome shotgun (WGS) entry which is preliminary data.</text>
</comment>
<dbReference type="AlphaFoldDB" id="A0AA88YRH3"/>
<feature type="domain" description="C2H2-type" evidence="7">
    <location>
        <begin position="485"/>
        <end position="513"/>
    </location>
</feature>
<name>A0AA88YRH3_PINIB</name>
<dbReference type="Pfam" id="PF00096">
    <property type="entry name" value="zf-C2H2"/>
    <property type="match status" value="4"/>
</dbReference>
<dbReference type="SUPFAM" id="SSF57667">
    <property type="entry name" value="beta-beta-alpha zinc fingers"/>
    <property type="match status" value="4"/>
</dbReference>
<sequence>MDVTMGFTSRTRQFVREISATTIKRICAHKKSSTGRKERQTDRQTDRQMLDKGRSHKPDWSFTSPDENKETTVHNNNKAKKVKLRENKPSTKVTKRSRGRPHKHPIHNNETSTIAKDEESYENDTSFTSGNVKPSIHSLMCIDGDAFKSRIETNENIQTLNPEKTDEIECRANQTECGTKKTEYDAPKRKCGANKRTFRTKKICGAKKRKCVPKKIHFVECAVEKREFGFEKIECGAKNIECGLEKIEYGAKNIECGFEKIEYGIEETECDEDSGLHTAEETECDEDSGLHTFLDNSFEEECELILPTCSPDLPIRDNIEGEAGVKPTAHLDQVNDITPKFDGNDVRIGTVDQIQSIENSKILETGKNNSESKLKKTLLPKITESWEFQCRICFHVFSSKHALKCHNKIHLPGYQKPKEKCEKKGQKFECSECDREFSSEGRLKRHIKLKPHEPVKCDSCDIIFPNREKYKIHVNNCHLEKDVTYQCEDCGKVFKKKGTLRKHQNFIHKNIHAYTCTICNLQFKYCKSFKAHTRIYHSAGDSPKVVCDICGGQFTTDQNLQRHMKIHNNDMKFACPHCPKTFVQKHGLTCHLRIHTGSKPYSCDICKEGFAHNVSLKNHRRKYHMNVPVIFPEKTEDLSYQE</sequence>
<feature type="compositionally biased region" description="Basic and acidic residues" evidence="6">
    <location>
        <begin position="35"/>
        <end position="59"/>
    </location>
</feature>
<evidence type="ECO:0000313" key="9">
    <source>
        <dbReference type="Proteomes" id="UP001186944"/>
    </source>
</evidence>
<evidence type="ECO:0000256" key="3">
    <source>
        <dbReference type="ARBA" id="ARBA00022771"/>
    </source>
</evidence>
<dbReference type="PANTHER" id="PTHR24409:SF295">
    <property type="entry name" value="AZ2-RELATED"/>
    <property type="match status" value="1"/>
</dbReference>
<dbReference type="InterPro" id="IPR013087">
    <property type="entry name" value="Znf_C2H2_type"/>
</dbReference>
<accession>A0AA88YRH3</accession>
<protein>
    <recommendedName>
        <fullName evidence="7">C2H2-type domain-containing protein</fullName>
    </recommendedName>
</protein>
<evidence type="ECO:0000313" key="8">
    <source>
        <dbReference type="EMBL" id="KAK3103011.1"/>
    </source>
</evidence>
<dbReference type="InterPro" id="IPR036236">
    <property type="entry name" value="Znf_C2H2_sf"/>
</dbReference>
<gene>
    <name evidence="8" type="ORF">FSP39_015757</name>
</gene>
<keyword evidence="2" id="KW-0677">Repeat</keyword>
<dbReference type="GO" id="GO:0000981">
    <property type="term" value="F:DNA-binding transcription factor activity, RNA polymerase II-specific"/>
    <property type="evidence" value="ECO:0007669"/>
    <property type="project" value="TreeGrafter"/>
</dbReference>
<evidence type="ECO:0000256" key="5">
    <source>
        <dbReference type="PROSITE-ProRule" id="PRU00042"/>
    </source>
</evidence>
<evidence type="ECO:0000256" key="2">
    <source>
        <dbReference type="ARBA" id="ARBA00022737"/>
    </source>
</evidence>
<dbReference type="Gene3D" id="3.30.160.60">
    <property type="entry name" value="Classic Zinc Finger"/>
    <property type="match status" value="5"/>
</dbReference>
<dbReference type="Pfam" id="PF13894">
    <property type="entry name" value="zf-C2H2_4"/>
    <property type="match status" value="1"/>
</dbReference>
<evidence type="ECO:0000256" key="4">
    <source>
        <dbReference type="ARBA" id="ARBA00022833"/>
    </source>
</evidence>